<name>A0A2S7X114_9GAMM</name>
<accession>A0A2S7X114</accession>
<dbReference type="EMBL" id="MSCP01000005">
    <property type="protein sequence ID" value="PQJ83527.1"/>
    <property type="molecule type" value="Genomic_DNA"/>
</dbReference>
<gene>
    <name evidence="2" type="ORF">BTO23_20510</name>
</gene>
<organism evidence="2 3">
    <name type="scientific">Aliivibrio sifiae</name>
    <dbReference type="NCBI Taxonomy" id="566293"/>
    <lineage>
        <taxon>Bacteria</taxon>
        <taxon>Pseudomonadati</taxon>
        <taxon>Pseudomonadota</taxon>
        <taxon>Gammaproteobacteria</taxon>
        <taxon>Vibrionales</taxon>
        <taxon>Vibrionaceae</taxon>
        <taxon>Aliivibrio</taxon>
    </lineage>
</organism>
<keyword evidence="1" id="KW-1133">Transmembrane helix</keyword>
<feature type="transmembrane region" description="Helical" evidence="1">
    <location>
        <begin position="9"/>
        <end position="27"/>
    </location>
</feature>
<evidence type="ECO:0000313" key="2">
    <source>
        <dbReference type="EMBL" id="PQJ83527.1"/>
    </source>
</evidence>
<dbReference type="OrthoDB" id="5906084at2"/>
<proteinExistence type="predicted"/>
<sequence length="167" mass="19622">MLKLQRSNILLASFSLFGLLGWFLYIFNPQVNEPHPLQYDLLSPSMTVSYVRSQVWYHSRGKLVELKSILGQNLNNRTLKIKIENMLKHRTSVYINEFNSLKSSIPRLGNWYKENFDFKNFLNDVNIIACDENKSIPVKIDEITDVMELYQNKTTEKLSYKLKNIRG</sequence>
<reference evidence="2 3" key="1">
    <citation type="submission" date="2016-12" db="EMBL/GenBank/DDBJ databases">
        <title>Diversity of luminous bacteria.</title>
        <authorList>
            <person name="Yoshizawa S."/>
            <person name="Kogure K."/>
        </authorList>
    </citation>
    <scope>NUCLEOTIDE SEQUENCE [LARGE SCALE GENOMIC DNA]</scope>
    <source>
        <strain evidence="2 3">NBRC 105001</strain>
    </source>
</reference>
<dbReference type="AlphaFoldDB" id="A0A2S7X114"/>
<dbReference type="Proteomes" id="UP000239273">
    <property type="component" value="Unassembled WGS sequence"/>
</dbReference>
<protein>
    <submittedName>
        <fullName evidence="2">Uncharacterized protein</fullName>
    </submittedName>
</protein>
<keyword evidence="1" id="KW-0472">Membrane</keyword>
<comment type="caution">
    <text evidence="2">The sequence shown here is derived from an EMBL/GenBank/DDBJ whole genome shotgun (WGS) entry which is preliminary data.</text>
</comment>
<evidence type="ECO:0000313" key="3">
    <source>
        <dbReference type="Proteomes" id="UP000239273"/>
    </source>
</evidence>
<keyword evidence="1" id="KW-0812">Transmembrane</keyword>
<evidence type="ECO:0000256" key="1">
    <source>
        <dbReference type="SAM" id="Phobius"/>
    </source>
</evidence>